<dbReference type="PANTHER" id="PTHR11439:SF483">
    <property type="entry name" value="PEPTIDE SYNTHASE GLIP-LIKE, PUTATIVE (AFU_ORTHOLOGUE AFUA_3G12920)-RELATED"/>
    <property type="match status" value="1"/>
</dbReference>
<feature type="region of interest" description="Disordered" evidence="1">
    <location>
        <begin position="117"/>
        <end position="137"/>
    </location>
</feature>
<dbReference type="AlphaFoldDB" id="A0A9D5AFS5"/>
<feature type="compositionally biased region" description="Low complexity" evidence="1">
    <location>
        <begin position="10"/>
        <end position="27"/>
    </location>
</feature>
<organism evidence="2 3">
    <name type="scientific">Pisum sativum</name>
    <name type="common">Garden pea</name>
    <name type="synonym">Lathyrus oleraceus</name>
    <dbReference type="NCBI Taxonomy" id="3888"/>
    <lineage>
        <taxon>Eukaryota</taxon>
        <taxon>Viridiplantae</taxon>
        <taxon>Streptophyta</taxon>
        <taxon>Embryophyta</taxon>
        <taxon>Tracheophyta</taxon>
        <taxon>Spermatophyta</taxon>
        <taxon>Magnoliopsida</taxon>
        <taxon>eudicotyledons</taxon>
        <taxon>Gunneridae</taxon>
        <taxon>Pentapetalae</taxon>
        <taxon>rosids</taxon>
        <taxon>fabids</taxon>
        <taxon>Fabales</taxon>
        <taxon>Fabaceae</taxon>
        <taxon>Papilionoideae</taxon>
        <taxon>50 kb inversion clade</taxon>
        <taxon>NPAAA clade</taxon>
        <taxon>Hologalegina</taxon>
        <taxon>IRL clade</taxon>
        <taxon>Fabeae</taxon>
        <taxon>Lathyrus</taxon>
    </lineage>
</organism>
<feature type="region of interest" description="Disordered" evidence="1">
    <location>
        <begin position="1"/>
        <end position="27"/>
    </location>
</feature>
<gene>
    <name evidence="2" type="ORF">KIW84_053090</name>
</gene>
<protein>
    <submittedName>
        <fullName evidence="2">Uncharacterized protein</fullName>
    </submittedName>
</protein>
<evidence type="ECO:0000313" key="3">
    <source>
        <dbReference type="Proteomes" id="UP001058974"/>
    </source>
</evidence>
<dbReference type="Gramene" id="Psat05G0309000-T1">
    <property type="protein sequence ID" value="KAI5406613.1"/>
    <property type="gene ID" value="KIW84_053090"/>
</dbReference>
<evidence type="ECO:0000313" key="2">
    <source>
        <dbReference type="EMBL" id="KAI5406613.1"/>
    </source>
</evidence>
<proteinExistence type="predicted"/>
<name>A0A9D5AFS5_PEA</name>
<keyword evidence="3" id="KW-1185">Reference proteome</keyword>
<dbReference type="PANTHER" id="PTHR11439">
    <property type="entry name" value="GAG-POL-RELATED RETROTRANSPOSON"/>
    <property type="match status" value="1"/>
</dbReference>
<accession>A0A9D5AFS5</accession>
<comment type="caution">
    <text evidence="2">The sequence shown here is derived from an EMBL/GenBank/DDBJ whole genome shotgun (WGS) entry which is preliminary data.</text>
</comment>
<evidence type="ECO:0000256" key="1">
    <source>
        <dbReference type="SAM" id="MobiDB-lite"/>
    </source>
</evidence>
<reference evidence="2 3" key="1">
    <citation type="journal article" date="2022" name="Nat. Genet.">
        <title>Improved pea reference genome and pan-genome highlight genomic features and evolutionary characteristics.</title>
        <authorList>
            <person name="Yang T."/>
            <person name="Liu R."/>
            <person name="Luo Y."/>
            <person name="Hu S."/>
            <person name="Wang D."/>
            <person name="Wang C."/>
            <person name="Pandey M.K."/>
            <person name="Ge S."/>
            <person name="Xu Q."/>
            <person name="Li N."/>
            <person name="Li G."/>
            <person name="Huang Y."/>
            <person name="Saxena R.K."/>
            <person name="Ji Y."/>
            <person name="Li M."/>
            <person name="Yan X."/>
            <person name="He Y."/>
            <person name="Liu Y."/>
            <person name="Wang X."/>
            <person name="Xiang C."/>
            <person name="Varshney R.K."/>
            <person name="Ding H."/>
            <person name="Gao S."/>
            <person name="Zong X."/>
        </authorList>
    </citation>
    <scope>NUCLEOTIDE SEQUENCE [LARGE SCALE GENOMIC DNA]</scope>
    <source>
        <strain evidence="2 3">cv. Zhongwan 6</strain>
    </source>
</reference>
<dbReference type="EMBL" id="JAMSHJ010000005">
    <property type="protein sequence ID" value="KAI5406613.1"/>
    <property type="molecule type" value="Genomic_DNA"/>
</dbReference>
<dbReference type="Proteomes" id="UP001058974">
    <property type="component" value="Chromosome 5"/>
</dbReference>
<sequence length="252" mass="27071">MFPSSKSTRVLVPSGLSSGSPVPISSLYPSHPTQIPVSHASISSSQSISTRVSLTSSRVAPSQPSHSPTDLLESNTYMLSNSLLLTFHSPSGSSLIQPLVPSKFAFESSPLVFEDTNSHSSSTTISLPAPPTQPLNTHAMTTRAKNGKYVRDLLLKTIMASAKGITSSMASSTKLSKVGSTQVSDPTHFRSIGRALQYAMMTRPDISFVVDKASDLDDRRFISRACIFLGPNLVSWWAKKQTQVARSSVEAE</sequence>